<dbReference type="InterPro" id="IPR001769">
    <property type="entry name" value="Gingipain"/>
</dbReference>
<proteinExistence type="predicted"/>
<dbReference type="GO" id="GO:0008234">
    <property type="term" value="F:cysteine-type peptidase activity"/>
    <property type="evidence" value="ECO:0007669"/>
    <property type="project" value="InterPro"/>
</dbReference>
<dbReference type="EMBL" id="UINC01123103">
    <property type="protein sequence ID" value="SVC99348.1"/>
    <property type="molecule type" value="Genomic_DNA"/>
</dbReference>
<name>A0A382RQY3_9ZZZZ</name>
<feature type="domain" description="Gingipain" evidence="2">
    <location>
        <begin position="45"/>
        <end position="318"/>
    </location>
</feature>
<dbReference type="AlphaFoldDB" id="A0A382RQY3"/>
<feature type="non-terminal residue" evidence="3">
    <location>
        <position position="1"/>
    </location>
</feature>
<evidence type="ECO:0000259" key="2">
    <source>
        <dbReference type="Pfam" id="PF01364"/>
    </source>
</evidence>
<dbReference type="Gene3D" id="3.40.50.1460">
    <property type="match status" value="1"/>
</dbReference>
<keyword evidence="1" id="KW-0732">Signal</keyword>
<dbReference type="Gene3D" id="3.40.50.10390">
    <property type="entry name" value="Gingipain r, domain 1"/>
    <property type="match status" value="1"/>
</dbReference>
<evidence type="ECO:0000256" key="1">
    <source>
        <dbReference type="ARBA" id="ARBA00022729"/>
    </source>
</evidence>
<dbReference type="Pfam" id="PF01364">
    <property type="entry name" value="Peptidase_C25"/>
    <property type="match status" value="1"/>
</dbReference>
<dbReference type="GO" id="GO:0006508">
    <property type="term" value="P:proteolysis"/>
    <property type="evidence" value="ECO:0007669"/>
    <property type="project" value="InterPro"/>
</dbReference>
<gene>
    <name evidence="3" type="ORF">METZ01_LOCUS352202</name>
</gene>
<organism evidence="3">
    <name type="scientific">marine metagenome</name>
    <dbReference type="NCBI Taxonomy" id="408172"/>
    <lineage>
        <taxon>unclassified sequences</taxon>
        <taxon>metagenomes</taxon>
        <taxon>ecological metagenomes</taxon>
    </lineage>
</organism>
<evidence type="ECO:0000313" key="3">
    <source>
        <dbReference type="EMBL" id="SVC99348.1"/>
    </source>
</evidence>
<dbReference type="SUPFAM" id="SSF52129">
    <property type="entry name" value="Caspase-like"/>
    <property type="match status" value="1"/>
</dbReference>
<feature type="non-terminal residue" evidence="3">
    <location>
        <position position="319"/>
    </location>
</feature>
<accession>A0A382RQY3</accession>
<reference evidence="3" key="1">
    <citation type="submission" date="2018-05" db="EMBL/GenBank/DDBJ databases">
        <authorList>
            <person name="Lanie J.A."/>
            <person name="Ng W.-L."/>
            <person name="Kazmierczak K.M."/>
            <person name="Andrzejewski T.M."/>
            <person name="Davidsen T.M."/>
            <person name="Wayne K.J."/>
            <person name="Tettelin H."/>
            <person name="Glass J.I."/>
            <person name="Rusch D."/>
            <person name="Podicherti R."/>
            <person name="Tsui H.-C.T."/>
            <person name="Winkler M.E."/>
        </authorList>
    </citation>
    <scope>NUCLEOTIDE SEQUENCE</scope>
</reference>
<protein>
    <recommendedName>
        <fullName evidence="2">Gingipain domain-containing protein</fullName>
    </recommendedName>
</protein>
<dbReference type="InterPro" id="IPR029030">
    <property type="entry name" value="Caspase-like_dom_sf"/>
</dbReference>
<dbReference type="InterPro" id="IPR029031">
    <property type="entry name" value="Gingipain_N_sf"/>
</dbReference>
<sequence length="319" mass="35347">WEVTFEDRSNTPSAYAIADSLNFRQPLGLVDAPSDLRSLANAADYIIIHHPRFRAAAQTLADHRAAVSGLTVKLVETDDIYDEFSFGRFTNRAVQDFIAHAYHNWQGRPAYVLLLGDETYDYRMILRGPPPSFVPTLYYHARDRGNSPSDYLYALVDGDDLLADLAIGRLAVTSSNEAQGAVEKVIRYDLDPEPGDWRSRAIYLANWQEAGNFTKPHDALAERFTEPYGLASVKIANPDNSPIPNETGRKFVDALNDGALLVNFAGHGSAGNMQFIFALQFPDWGYLGQVDNGRRLPLFLGLSCLNGMFVDPTAPCLGQ</sequence>